<proteinExistence type="predicted"/>
<keyword evidence="3" id="KW-1185">Reference proteome</keyword>
<accession>A0ABT0FBW9</accession>
<dbReference type="EMBL" id="JAHWXN010000001">
    <property type="protein sequence ID" value="MCK2035538.1"/>
    <property type="molecule type" value="Genomic_DNA"/>
</dbReference>
<evidence type="ECO:0000256" key="1">
    <source>
        <dbReference type="SAM" id="MobiDB-lite"/>
    </source>
</evidence>
<organism evidence="2 3">
    <name type="scientific">Microbacterium croceum</name>
    <dbReference type="NCBI Taxonomy" id="2851645"/>
    <lineage>
        <taxon>Bacteria</taxon>
        <taxon>Bacillati</taxon>
        <taxon>Actinomycetota</taxon>
        <taxon>Actinomycetes</taxon>
        <taxon>Micrococcales</taxon>
        <taxon>Microbacteriaceae</taxon>
        <taxon>Microbacterium</taxon>
    </lineage>
</organism>
<feature type="region of interest" description="Disordered" evidence="1">
    <location>
        <begin position="325"/>
        <end position="351"/>
    </location>
</feature>
<name>A0ABT0FBW9_9MICO</name>
<reference evidence="2 3" key="1">
    <citation type="submission" date="2021-06" db="EMBL/GenBank/DDBJ databases">
        <title>Genome-based taxonomic framework of Microbacterium strains isolated from marine environment, the description of four new species and reclassification of four preexisting species.</title>
        <authorList>
            <person name="Lee S.D."/>
            <person name="Kim S.-M."/>
            <person name="Byeon Y.-S."/>
            <person name="Yang H.L."/>
            <person name="Kim I.S."/>
        </authorList>
    </citation>
    <scope>NUCLEOTIDE SEQUENCE [LARGE SCALE GENOMIC DNA]</scope>
    <source>
        <strain evidence="2 3">SSW1-49</strain>
    </source>
</reference>
<protein>
    <submittedName>
        <fullName evidence="2">Uncharacterized protein</fullName>
    </submittedName>
</protein>
<sequence length="374" mass="39764">MTTPDLFPGILAPMPDAAASAILIWPGADPGAPPRFVDGIGPFVAFARDAGADPAVLAADLFALWDFVAAHAGLLASAETADAAARFLGNAIAVVHPAATWHMTSEPEVGTSTMSIPVAGLLRTIVEHPEHREPFREMLASWPQTDRDDQELAALAHDDVAIDLVVAPAPFTRPALSIPEFVDDDGHVIDYGSRWAGGSPPEDAYSRTSHLERFAPVLTVVDALVDHLERWYVVDVDRRVDAQGTRVFRLRPTTGAAITITATAESVDIEAGALFHDIAPGCTCDACDESAVTVADHIEETLLSIAAGGLQEVFPVGQRRWLHTRIRTPDGGGRSSGGEPEPSVPPERLDAASEILAGLPGGWWPSWSLRAPRS</sequence>
<dbReference type="RefSeq" id="WP_247628957.1">
    <property type="nucleotide sequence ID" value="NZ_JAHWXN010000001.1"/>
</dbReference>
<comment type="caution">
    <text evidence="2">The sequence shown here is derived from an EMBL/GenBank/DDBJ whole genome shotgun (WGS) entry which is preliminary data.</text>
</comment>
<evidence type="ECO:0000313" key="2">
    <source>
        <dbReference type="EMBL" id="MCK2035538.1"/>
    </source>
</evidence>
<evidence type="ECO:0000313" key="3">
    <source>
        <dbReference type="Proteomes" id="UP001300096"/>
    </source>
</evidence>
<dbReference type="InterPro" id="IPR045773">
    <property type="entry name" value="DUF6226"/>
</dbReference>
<dbReference type="Proteomes" id="UP001300096">
    <property type="component" value="Unassembled WGS sequence"/>
</dbReference>
<dbReference type="Pfam" id="PF19736">
    <property type="entry name" value="DUF6226"/>
    <property type="match status" value="1"/>
</dbReference>
<gene>
    <name evidence="2" type="ORF">KZC51_05240</name>
</gene>